<comment type="similarity">
    <text evidence="1">Belongs to the HIBADH-related family.</text>
</comment>
<dbReference type="PANTHER" id="PTHR43060">
    <property type="entry name" value="3-HYDROXYISOBUTYRATE DEHYDROGENASE-LIKE 1, MITOCHONDRIAL-RELATED"/>
    <property type="match status" value="1"/>
</dbReference>
<feature type="domain" description="3-hydroxyisobutyrate dehydrogenase-like NAD-binding" evidence="5">
    <location>
        <begin position="166"/>
        <end position="257"/>
    </location>
</feature>
<feature type="non-terminal residue" evidence="6">
    <location>
        <position position="257"/>
    </location>
</feature>
<evidence type="ECO:0000256" key="1">
    <source>
        <dbReference type="ARBA" id="ARBA00009080"/>
    </source>
</evidence>
<dbReference type="InterPro" id="IPR002204">
    <property type="entry name" value="3-OH-isobutyrate_DH-rel_CS"/>
</dbReference>
<accession>A0A0F9J236</accession>
<name>A0A0F9J236_9ZZZZ</name>
<dbReference type="InterPro" id="IPR015815">
    <property type="entry name" value="HIBADH-related"/>
</dbReference>
<dbReference type="GO" id="GO:0016491">
    <property type="term" value="F:oxidoreductase activity"/>
    <property type="evidence" value="ECO:0007669"/>
    <property type="project" value="UniProtKB-KW"/>
</dbReference>
<dbReference type="EMBL" id="LAZR01011059">
    <property type="protein sequence ID" value="KKM63658.1"/>
    <property type="molecule type" value="Genomic_DNA"/>
</dbReference>
<dbReference type="PANTHER" id="PTHR43060:SF15">
    <property type="entry name" value="3-HYDROXYISOBUTYRATE DEHYDROGENASE-LIKE 1, MITOCHONDRIAL-RELATED"/>
    <property type="match status" value="1"/>
</dbReference>
<dbReference type="AlphaFoldDB" id="A0A0F9J236"/>
<dbReference type="SUPFAM" id="SSF48179">
    <property type="entry name" value="6-phosphogluconate dehydrogenase C-terminal domain-like"/>
    <property type="match status" value="1"/>
</dbReference>
<dbReference type="InterPro" id="IPR008927">
    <property type="entry name" value="6-PGluconate_DH-like_C_sf"/>
</dbReference>
<dbReference type="Gene3D" id="1.10.1040.10">
    <property type="entry name" value="N-(1-d-carboxylethyl)-l-norvaline Dehydrogenase, domain 2"/>
    <property type="match status" value="1"/>
</dbReference>
<dbReference type="Pfam" id="PF14833">
    <property type="entry name" value="NAD_binding_11"/>
    <property type="match status" value="1"/>
</dbReference>
<evidence type="ECO:0000256" key="3">
    <source>
        <dbReference type="ARBA" id="ARBA00023027"/>
    </source>
</evidence>
<dbReference type="GO" id="GO:0051287">
    <property type="term" value="F:NAD binding"/>
    <property type="evidence" value="ECO:0007669"/>
    <property type="project" value="InterPro"/>
</dbReference>
<evidence type="ECO:0008006" key="7">
    <source>
        <dbReference type="Google" id="ProtNLM"/>
    </source>
</evidence>
<protein>
    <recommendedName>
        <fullName evidence="7">6-phosphogluconate dehydrogenase NADP-binding domain-containing protein</fullName>
    </recommendedName>
</protein>
<dbReference type="InterPro" id="IPR013328">
    <property type="entry name" value="6PGD_dom2"/>
</dbReference>
<dbReference type="SUPFAM" id="SSF51735">
    <property type="entry name" value="NAD(P)-binding Rossmann-fold domains"/>
    <property type="match status" value="1"/>
</dbReference>
<evidence type="ECO:0000256" key="2">
    <source>
        <dbReference type="ARBA" id="ARBA00023002"/>
    </source>
</evidence>
<dbReference type="PIRSF" id="PIRSF000103">
    <property type="entry name" value="HIBADH"/>
    <property type="match status" value="1"/>
</dbReference>
<organism evidence="6">
    <name type="scientific">marine sediment metagenome</name>
    <dbReference type="NCBI Taxonomy" id="412755"/>
    <lineage>
        <taxon>unclassified sequences</taxon>
        <taxon>metagenomes</taxon>
        <taxon>ecological metagenomes</taxon>
    </lineage>
</organism>
<reference evidence="6" key="1">
    <citation type="journal article" date="2015" name="Nature">
        <title>Complex archaea that bridge the gap between prokaryotes and eukaryotes.</title>
        <authorList>
            <person name="Spang A."/>
            <person name="Saw J.H."/>
            <person name="Jorgensen S.L."/>
            <person name="Zaremba-Niedzwiedzka K."/>
            <person name="Martijn J."/>
            <person name="Lind A.E."/>
            <person name="van Eijk R."/>
            <person name="Schleper C."/>
            <person name="Guy L."/>
            <person name="Ettema T.J."/>
        </authorList>
    </citation>
    <scope>NUCLEOTIDE SEQUENCE</scope>
</reference>
<sequence length="257" mass="27133">MTDRIGFIGLGIMGRPMARNLIKAGFPLTVWNRSRPGIDELVTEGAAEGSSPADVAQRSDVVITIVGDSPDVEEVALGRGGIIEGAHPGLVHVDMTTMSPQVTRRIGERLAEAGVEMLDAPVSGGQQGAIDGKLSIMAGGHKETLERCRPVLEAVGRKIVYCGPSGAGQTVKLCNQIAVAMTNLGMCEALVFAVRSGIDPRVMIEAVSAGAGTSWQLQNLAPRIVERDFRPGFKVAHQRKDLRLALEAAKKLAAPLP</sequence>
<keyword evidence="3" id="KW-0520">NAD</keyword>
<comment type="caution">
    <text evidence="6">The sequence shown here is derived from an EMBL/GenBank/DDBJ whole genome shotgun (WGS) entry which is preliminary data.</text>
</comment>
<keyword evidence="2" id="KW-0560">Oxidoreductase</keyword>
<evidence type="ECO:0000259" key="4">
    <source>
        <dbReference type="Pfam" id="PF03446"/>
    </source>
</evidence>
<proteinExistence type="inferred from homology"/>
<dbReference type="InterPro" id="IPR029154">
    <property type="entry name" value="HIBADH-like_NADP-bd"/>
</dbReference>
<dbReference type="InterPro" id="IPR006115">
    <property type="entry name" value="6PGDH_NADP-bd"/>
</dbReference>
<dbReference type="PROSITE" id="PS00895">
    <property type="entry name" value="3_HYDROXYISOBUT_DH"/>
    <property type="match status" value="1"/>
</dbReference>
<feature type="domain" description="6-phosphogluconate dehydrogenase NADP-binding" evidence="4">
    <location>
        <begin position="4"/>
        <end position="163"/>
    </location>
</feature>
<dbReference type="Gene3D" id="3.40.50.720">
    <property type="entry name" value="NAD(P)-binding Rossmann-like Domain"/>
    <property type="match status" value="1"/>
</dbReference>
<gene>
    <name evidence="6" type="ORF">LCGC14_1509290</name>
</gene>
<evidence type="ECO:0000313" key="6">
    <source>
        <dbReference type="EMBL" id="KKM63658.1"/>
    </source>
</evidence>
<dbReference type="InterPro" id="IPR036291">
    <property type="entry name" value="NAD(P)-bd_dom_sf"/>
</dbReference>
<evidence type="ECO:0000259" key="5">
    <source>
        <dbReference type="Pfam" id="PF14833"/>
    </source>
</evidence>
<dbReference type="Pfam" id="PF03446">
    <property type="entry name" value="NAD_binding_2"/>
    <property type="match status" value="1"/>
</dbReference>
<dbReference type="GO" id="GO:0050661">
    <property type="term" value="F:NADP binding"/>
    <property type="evidence" value="ECO:0007669"/>
    <property type="project" value="InterPro"/>
</dbReference>